<keyword evidence="2" id="KW-1185">Reference proteome</keyword>
<evidence type="ECO:0000313" key="2">
    <source>
        <dbReference type="Proteomes" id="UP000265618"/>
    </source>
</evidence>
<dbReference type="SUPFAM" id="SSF50965">
    <property type="entry name" value="Galactose oxidase, central domain"/>
    <property type="match status" value="1"/>
</dbReference>
<dbReference type="Proteomes" id="UP000265618">
    <property type="component" value="Unassembled WGS sequence"/>
</dbReference>
<protein>
    <submittedName>
        <fullName evidence="1">Uncharacterized protein</fullName>
    </submittedName>
</protein>
<organism evidence="1 2">
    <name type="scientific">Kipferlia bialata</name>
    <dbReference type="NCBI Taxonomy" id="797122"/>
    <lineage>
        <taxon>Eukaryota</taxon>
        <taxon>Metamonada</taxon>
        <taxon>Carpediemonas-like organisms</taxon>
        <taxon>Kipferlia</taxon>
    </lineage>
</organism>
<accession>A0A9K3CZH7</accession>
<reference evidence="1 2" key="1">
    <citation type="journal article" date="2018" name="PLoS ONE">
        <title>The draft genome of Kipferlia bialata reveals reductive genome evolution in fornicate parasites.</title>
        <authorList>
            <person name="Tanifuji G."/>
            <person name="Takabayashi S."/>
            <person name="Kume K."/>
            <person name="Takagi M."/>
            <person name="Nakayama T."/>
            <person name="Kamikawa R."/>
            <person name="Inagaki Y."/>
            <person name="Hashimoto T."/>
        </authorList>
    </citation>
    <scope>NUCLEOTIDE SEQUENCE [LARGE SCALE GENOMIC DNA]</scope>
    <source>
        <strain evidence="1">NY0173</strain>
    </source>
</reference>
<comment type="caution">
    <text evidence="1">The sequence shown here is derived from an EMBL/GenBank/DDBJ whole genome shotgun (WGS) entry which is preliminary data.</text>
</comment>
<proteinExistence type="predicted"/>
<gene>
    <name evidence="1" type="ORF">KIPB_007637</name>
</gene>
<name>A0A9K3CZH7_9EUKA</name>
<dbReference type="InterPro" id="IPR015915">
    <property type="entry name" value="Kelch-typ_b-propeller"/>
</dbReference>
<sequence>MLSLDDFVNASIPLLVLERVTTGDINLWEFTPLAVGPTSVLNVDDWCLYTVGHEDGVPTLRKGQGINPPPDLDERGVTVGSCIYFLGSTPSSWDVYHRDTGEWSQCAPDDGPTEDEFIQSIIPQDGKILVATEYVSDETSVQHTCRMWLFDTDRDTWQRVADPPIDPDTEEQVLPNHPVAVGDSVLYTNVYGVKETPEPVHSFSLTRGWEVEEGCNAPSSVWGGIYITLQNSTLFVGYSKEELPEGVFAIGYFDAASGEFTQCCHTDFECRGVQLSHDRCLLGIVRDDQDTDELYLVHIDHGRLQESGGIPTAEQFGVVESHH</sequence>
<dbReference type="Gene3D" id="2.120.10.80">
    <property type="entry name" value="Kelch-type beta propeller"/>
    <property type="match status" value="1"/>
</dbReference>
<evidence type="ECO:0000313" key="1">
    <source>
        <dbReference type="EMBL" id="GIQ85892.1"/>
    </source>
</evidence>
<dbReference type="EMBL" id="BDIP01002192">
    <property type="protein sequence ID" value="GIQ85892.1"/>
    <property type="molecule type" value="Genomic_DNA"/>
</dbReference>
<dbReference type="AlphaFoldDB" id="A0A9K3CZH7"/>
<dbReference type="InterPro" id="IPR011043">
    <property type="entry name" value="Gal_Oxase/kelch_b-propeller"/>
</dbReference>